<evidence type="ECO:0000313" key="1">
    <source>
        <dbReference type="EMBL" id="GAA4383352.1"/>
    </source>
</evidence>
<sequence length="116" mass="13776">MLAAYNWRYNTRIKKERIRVQGEIVELEMALKLAYCYPIVRFQTRKGQMLTLTYSERVHRLAVEKGQKVEISYLADAPEQFMIISESIFFITSPTPSRPYRFAKGQEPRRIQRNKS</sequence>
<evidence type="ECO:0000313" key="2">
    <source>
        <dbReference type="Proteomes" id="UP001500454"/>
    </source>
</evidence>
<comment type="caution">
    <text evidence="1">The sequence shown here is derived from an EMBL/GenBank/DDBJ whole genome shotgun (WGS) entry which is preliminary data.</text>
</comment>
<dbReference type="EMBL" id="BAABHA010000007">
    <property type="protein sequence ID" value="GAA4383352.1"/>
    <property type="molecule type" value="Genomic_DNA"/>
</dbReference>
<reference evidence="2" key="1">
    <citation type="journal article" date="2019" name="Int. J. Syst. Evol. Microbiol.">
        <title>The Global Catalogue of Microorganisms (GCM) 10K type strain sequencing project: providing services to taxonomists for standard genome sequencing and annotation.</title>
        <authorList>
            <consortium name="The Broad Institute Genomics Platform"/>
            <consortium name="The Broad Institute Genome Sequencing Center for Infectious Disease"/>
            <person name="Wu L."/>
            <person name="Ma J."/>
        </authorList>
    </citation>
    <scope>NUCLEOTIDE SEQUENCE [LARGE SCALE GENOMIC DNA]</scope>
    <source>
        <strain evidence="2">JCM 17924</strain>
    </source>
</reference>
<keyword evidence="2" id="KW-1185">Reference proteome</keyword>
<dbReference type="Proteomes" id="UP001500454">
    <property type="component" value="Unassembled WGS sequence"/>
</dbReference>
<protein>
    <submittedName>
        <fullName evidence="1">Uncharacterized protein</fullName>
    </submittedName>
</protein>
<proteinExistence type="predicted"/>
<organism evidence="1 2">
    <name type="scientific">Hymenobacter koreensis</name>
    <dbReference type="NCBI Taxonomy" id="1084523"/>
    <lineage>
        <taxon>Bacteria</taxon>
        <taxon>Pseudomonadati</taxon>
        <taxon>Bacteroidota</taxon>
        <taxon>Cytophagia</taxon>
        <taxon>Cytophagales</taxon>
        <taxon>Hymenobacteraceae</taxon>
        <taxon>Hymenobacter</taxon>
    </lineage>
</organism>
<name>A0ABP8J1N2_9BACT</name>
<accession>A0ABP8J1N2</accession>
<gene>
    <name evidence="1" type="ORF">GCM10023186_24430</name>
</gene>